<feature type="transmembrane region" description="Helical" evidence="1">
    <location>
        <begin position="6"/>
        <end position="30"/>
    </location>
</feature>
<feature type="non-terminal residue" evidence="2">
    <location>
        <position position="1"/>
    </location>
</feature>
<evidence type="ECO:0000256" key="1">
    <source>
        <dbReference type="SAM" id="Phobius"/>
    </source>
</evidence>
<evidence type="ECO:0000313" key="2">
    <source>
        <dbReference type="EMBL" id="OAX32010.1"/>
    </source>
</evidence>
<organism evidence="2 3">
    <name type="scientific">Rhizopogon vinicolor AM-OR11-026</name>
    <dbReference type="NCBI Taxonomy" id="1314800"/>
    <lineage>
        <taxon>Eukaryota</taxon>
        <taxon>Fungi</taxon>
        <taxon>Dikarya</taxon>
        <taxon>Basidiomycota</taxon>
        <taxon>Agaricomycotina</taxon>
        <taxon>Agaricomycetes</taxon>
        <taxon>Agaricomycetidae</taxon>
        <taxon>Boletales</taxon>
        <taxon>Suillineae</taxon>
        <taxon>Rhizopogonaceae</taxon>
        <taxon>Rhizopogon</taxon>
    </lineage>
</organism>
<keyword evidence="1" id="KW-1133">Transmembrane helix</keyword>
<dbReference type="InParanoid" id="A0A1B7MHC5"/>
<accession>A0A1B7MHC5</accession>
<keyword evidence="1" id="KW-0472">Membrane</keyword>
<proteinExistence type="predicted"/>
<keyword evidence="1" id="KW-0812">Transmembrane</keyword>
<name>A0A1B7MHC5_9AGAM</name>
<dbReference type="Proteomes" id="UP000092154">
    <property type="component" value="Unassembled WGS sequence"/>
</dbReference>
<gene>
    <name evidence="2" type="ORF">K503DRAFT_654342</name>
</gene>
<feature type="non-terminal residue" evidence="2">
    <location>
        <position position="73"/>
    </location>
</feature>
<evidence type="ECO:0000313" key="3">
    <source>
        <dbReference type="Proteomes" id="UP000092154"/>
    </source>
</evidence>
<dbReference type="OrthoDB" id="1470350at2759"/>
<dbReference type="EMBL" id="KV449156">
    <property type="protein sequence ID" value="OAX32010.1"/>
    <property type="molecule type" value="Genomic_DNA"/>
</dbReference>
<protein>
    <submittedName>
        <fullName evidence="2">Uncharacterized protein</fullName>
    </submittedName>
</protein>
<sequence>LSFPPWILLLGVSISLPIGFVLRVLCIDFIHRRQAARMGARLAPLVKGKWFGNLDFLFYMIEQVKNGYPGMSI</sequence>
<reference evidence="2 3" key="1">
    <citation type="submission" date="2016-06" db="EMBL/GenBank/DDBJ databases">
        <title>Comparative genomics of the ectomycorrhizal sister species Rhizopogon vinicolor and Rhizopogon vesiculosus (Basidiomycota: Boletales) reveals a divergence of the mating type B locus.</title>
        <authorList>
            <consortium name="DOE Joint Genome Institute"/>
            <person name="Mujic A.B."/>
            <person name="Kuo A."/>
            <person name="Tritt A."/>
            <person name="Lipzen A."/>
            <person name="Chen C."/>
            <person name="Johnson J."/>
            <person name="Sharma A."/>
            <person name="Barry K."/>
            <person name="Grigoriev I.V."/>
            <person name="Spatafora J.W."/>
        </authorList>
    </citation>
    <scope>NUCLEOTIDE SEQUENCE [LARGE SCALE GENOMIC DNA]</scope>
    <source>
        <strain evidence="2 3">AM-OR11-026</strain>
    </source>
</reference>
<keyword evidence="3" id="KW-1185">Reference proteome</keyword>
<dbReference type="AlphaFoldDB" id="A0A1B7MHC5"/>